<feature type="compositionally biased region" description="Basic and acidic residues" evidence="1">
    <location>
        <begin position="221"/>
        <end position="235"/>
    </location>
</feature>
<feature type="domain" description="UBA" evidence="2">
    <location>
        <begin position="259"/>
        <end position="308"/>
    </location>
</feature>
<dbReference type="AlphaFoldDB" id="A0A7S0NM64"/>
<dbReference type="PROSITE" id="PS50030">
    <property type="entry name" value="UBA"/>
    <property type="match status" value="1"/>
</dbReference>
<sequence>MAETAGPKIGDARSLWNFTPSPGWTKDECATLRLCLMKFGIGRWVQIVDSGVLPGKQIQQLNGQTQRLLGQQSLAEYTGMHVDADRIREDNNGKTGPDIYRKNGLITNTGGKLKKEVMQALRAENQAKYGLSETEIAEIVLPDPPSKMKLGADAYMGKNHNKGGVAGLARRLEKRKRTADVLTVDVDALARPAKMALLKALRARLVVLTTAADEGRVLKENKAKAAAKPKPEAKKRAASSKRKSVDSASEEENAGPTPKRDTARRASVGCGGVVGQLVAMGFDKKKAAEAVKEVGNDTMECVNWLVVNCA</sequence>
<proteinExistence type="predicted"/>
<organism evidence="3">
    <name type="scientific">Micromonas pusilla</name>
    <name type="common">Picoplanktonic green alga</name>
    <name type="synonym">Chromulina pusilla</name>
    <dbReference type="NCBI Taxonomy" id="38833"/>
    <lineage>
        <taxon>Eukaryota</taxon>
        <taxon>Viridiplantae</taxon>
        <taxon>Chlorophyta</taxon>
        <taxon>Mamiellophyceae</taxon>
        <taxon>Mamiellales</taxon>
        <taxon>Mamiellaceae</taxon>
        <taxon>Micromonas</taxon>
    </lineage>
</organism>
<reference evidence="3" key="1">
    <citation type="submission" date="2021-01" db="EMBL/GenBank/DDBJ databases">
        <authorList>
            <person name="Corre E."/>
            <person name="Pelletier E."/>
            <person name="Niang G."/>
            <person name="Scheremetjew M."/>
            <person name="Finn R."/>
            <person name="Kale V."/>
            <person name="Holt S."/>
            <person name="Cochrane G."/>
            <person name="Meng A."/>
            <person name="Brown T."/>
            <person name="Cohen L."/>
        </authorList>
    </citation>
    <scope>NUCLEOTIDE SEQUENCE</scope>
    <source>
        <strain evidence="3">CCMP1723</strain>
    </source>
</reference>
<gene>
    <name evidence="3" type="ORF">MCOM1403_LOCUS9055</name>
</gene>
<evidence type="ECO:0000256" key="1">
    <source>
        <dbReference type="SAM" id="MobiDB-lite"/>
    </source>
</evidence>
<accession>A0A7S0NM64</accession>
<name>A0A7S0NM64_MICPS</name>
<dbReference type="CDD" id="cd00167">
    <property type="entry name" value="SANT"/>
    <property type="match status" value="1"/>
</dbReference>
<feature type="region of interest" description="Disordered" evidence="1">
    <location>
        <begin position="221"/>
        <end position="266"/>
    </location>
</feature>
<evidence type="ECO:0000259" key="2">
    <source>
        <dbReference type="PROSITE" id="PS50030"/>
    </source>
</evidence>
<evidence type="ECO:0000313" key="3">
    <source>
        <dbReference type="EMBL" id="CAD8521625.1"/>
    </source>
</evidence>
<dbReference type="PANTHER" id="PTHR41733">
    <property type="entry name" value="UBIQUITIN-ASSOCIATED/TRANSLATION ELONGATION FACTOR EF1B, N-TERMINAL, EUKARYOTE"/>
    <property type="match status" value="1"/>
</dbReference>
<protein>
    <recommendedName>
        <fullName evidence="2">UBA domain-containing protein</fullName>
    </recommendedName>
</protein>
<dbReference type="PANTHER" id="PTHR41733:SF1">
    <property type="entry name" value="CHROMOSOME UNDETERMINED SCAFFOLD_30, WHOLE GENOME SHOTGUN SEQUENCE"/>
    <property type="match status" value="1"/>
</dbReference>
<dbReference type="InterPro" id="IPR001005">
    <property type="entry name" value="SANT/Myb"/>
</dbReference>
<dbReference type="SUPFAM" id="SSF46934">
    <property type="entry name" value="UBA-like"/>
    <property type="match status" value="1"/>
</dbReference>
<dbReference type="InterPro" id="IPR015940">
    <property type="entry name" value="UBA"/>
</dbReference>
<dbReference type="EMBL" id="HBEQ01011238">
    <property type="protein sequence ID" value="CAD8521625.1"/>
    <property type="molecule type" value="Transcribed_RNA"/>
</dbReference>
<dbReference type="Gene3D" id="1.10.8.10">
    <property type="entry name" value="DNA helicase RuvA subunit, C-terminal domain"/>
    <property type="match status" value="1"/>
</dbReference>
<dbReference type="InterPro" id="IPR009060">
    <property type="entry name" value="UBA-like_sf"/>
</dbReference>